<reference evidence="5" key="1">
    <citation type="submission" date="2020-05" db="EMBL/GenBank/DDBJ databases">
        <title>WGS assembly of Panicum virgatum.</title>
        <authorList>
            <person name="Lovell J.T."/>
            <person name="Jenkins J."/>
            <person name="Shu S."/>
            <person name="Juenger T.E."/>
            <person name="Schmutz J."/>
        </authorList>
    </citation>
    <scope>NUCLEOTIDE SEQUENCE</scope>
    <source>
        <strain evidence="5">AP13</strain>
    </source>
</reference>
<protein>
    <recommendedName>
        <fullName evidence="4">PGG domain-containing protein</fullName>
    </recommendedName>
</protein>
<keyword evidence="3" id="KW-1133">Transmembrane helix</keyword>
<feature type="transmembrane region" description="Helical" evidence="3">
    <location>
        <begin position="72"/>
        <end position="94"/>
    </location>
</feature>
<feature type="transmembrane region" description="Helical" evidence="3">
    <location>
        <begin position="862"/>
        <end position="883"/>
    </location>
</feature>
<evidence type="ECO:0000256" key="2">
    <source>
        <dbReference type="SAM" id="MobiDB-lite"/>
    </source>
</evidence>
<keyword evidence="6" id="KW-1185">Reference proteome</keyword>
<feature type="region of interest" description="Disordered" evidence="2">
    <location>
        <begin position="732"/>
        <end position="809"/>
    </location>
</feature>
<feature type="transmembrane region" description="Helical" evidence="3">
    <location>
        <begin position="451"/>
        <end position="468"/>
    </location>
</feature>
<dbReference type="InterPro" id="IPR026961">
    <property type="entry name" value="PGG_dom"/>
</dbReference>
<dbReference type="Proteomes" id="UP000823388">
    <property type="component" value="Chromosome 2N"/>
</dbReference>
<keyword evidence="3" id="KW-0812">Transmembrane</keyword>
<feature type="transmembrane region" description="Helical" evidence="3">
    <location>
        <begin position="930"/>
        <end position="948"/>
    </location>
</feature>
<comment type="caution">
    <text evidence="5">The sequence shown here is derived from an EMBL/GenBank/DDBJ whole genome shotgun (WGS) entry which is preliminary data.</text>
</comment>
<feature type="transmembrane region" description="Helical" evidence="3">
    <location>
        <begin position="261"/>
        <end position="281"/>
    </location>
</feature>
<proteinExistence type="predicted"/>
<feature type="transmembrane region" description="Helical" evidence="3">
    <location>
        <begin position="332"/>
        <end position="350"/>
    </location>
</feature>
<dbReference type="GO" id="GO:0016020">
    <property type="term" value="C:membrane"/>
    <property type="evidence" value="ECO:0007669"/>
    <property type="project" value="TreeGrafter"/>
</dbReference>
<feature type="domain" description="PGG" evidence="4">
    <location>
        <begin position="42"/>
        <end position="130"/>
    </location>
</feature>
<feature type="transmembrane region" description="Helical" evidence="3">
    <location>
        <begin position="301"/>
        <end position="320"/>
    </location>
</feature>
<feature type="coiled-coil region" evidence="1">
    <location>
        <begin position="564"/>
        <end position="591"/>
    </location>
</feature>
<organism evidence="5 6">
    <name type="scientific">Panicum virgatum</name>
    <name type="common">Blackwell switchgrass</name>
    <dbReference type="NCBI Taxonomy" id="38727"/>
    <lineage>
        <taxon>Eukaryota</taxon>
        <taxon>Viridiplantae</taxon>
        <taxon>Streptophyta</taxon>
        <taxon>Embryophyta</taxon>
        <taxon>Tracheophyta</taxon>
        <taxon>Spermatophyta</taxon>
        <taxon>Magnoliopsida</taxon>
        <taxon>Liliopsida</taxon>
        <taxon>Poales</taxon>
        <taxon>Poaceae</taxon>
        <taxon>PACMAD clade</taxon>
        <taxon>Panicoideae</taxon>
        <taxon>Panicodae</taxon>
        <taxon>Paniceae</taxon>
        <taxon>Panicinae</taxon>
        <taxon>Panicum</taxon>
        <taxon>Panicum sect. Hiantes</taxon>
    </lineage>
</organism>
<keyword evidence="1" id="KW-0175">Coiled coil</keyword>
<evidence type="ECO:0000256" key="3">
    <source>
        <dbReference type="SAM" id="Phobius"/>
    </source>
</evidence>
<name>A0A8T0VL98_PANVG</name>
<evidence type="ECO:0000313" key="5">
    <source>
        <dbReference type="EMBL" id="KAG2633323.1"/>
    </source>
</evidence>
<feature type="transmembrane region" description="Helical" evidence="3">
    <location>
        <begin position="101"/>
        <end position="122"/>
    </location>
</feature>
<evidence type="ECO:0000259" key="4">
    <source>
        <dbReference type="Pfam" id="PF13962"/>
    </source>
</evidence>
<dbReference type="PANTHER" id="PTHR24177">
    <property type="entry name" value="CASKIN"/>
    <property type="match status" value="1"/>
</dbReference>
<dbReference type="AlphaFoldDB" id="A0A8T0VL98"/>
<feature type="transmembrane region" description="Helical" evidence="3">
    <location>
        <begin position="703"/>
        <end position="723"/>
    </location>
</feature>
<feature type="compositionally biased region" description="Polar residues" evidence="2">
    <location>
        <begin position="769"/>
        <end position="786"/>
    </location>
</feature>
<dbReference type="PANTHER" id="PTHR24177:SF262">
    <property type="entry name" value="OS11G0682000 PROTEIN"/>
    <property type="match status" value="1"/>
</dbReference>
<feature type="domain" description="PGG" evidence="4">
    <location>
        <begin position="206"/>
        <end position="324"/>
    </location>
</feature>
<feature type="region of interest" description="Disordered" evidence="2">
    <location>
        <begin position="15"/>
        <end position="36"/>
    </location>
</feature>
<accession>A0A8T0VL98</accession>
<sequence>MLALSRPRRAESGINDGVHAEEVPADAGDPGGYGDLRGGDEPAGGSWLEDTPGGPVAGDSILRETNYRRYIVFYYFNAISFAASLLVGLLLLILHQDGKGFASWLVLQIVRVVMLVDLFGLMGAYGVGSSHDGFTTACGSSLLASGIAAYGAIIAFLAFILKNPPVKKNTQESRESSPFNEIRAQARLRKKEENPAENQAAGKQLEKLEILLVLAIFAATNAYVAGLNPPGGFWRGTKSEEGHHTAGDPVLQGLHPRRYRAFFFFNTTAFVASLLATMLIISYDKLEEPFRRRIPVSAGKLALYGPLVVALLGLGGAYAFGSCRDSKHSTYVVGLLAAVAVASIFLQTIANQFALISWGNSIKNLLNGCNPSRAEGLFSRLCCSAEADGNKEIVHLLEKTREEIQLLAILAATIAYQAGVDPPGGVWAESGEGHKVGDPILLTTHPVRYKVFFYFNSASLVASLVIMVMLQSERLVRRHALEAAMVLDLFGLIGAYAAGSGRDTSTSVYTVALAGGVLIYVVIHIVFFTLDSTPPADSSDKLQKIKEEQDKLRKIKGEQHKLRKIREEELQKNEEEELQKIKEENKMQKRREVLLLLSVLGATLAYQAGLTPPGGFWEEDDKSGHRAGFPVLLEKYPLRYRIFYYCNAASFMASVALIVLLMNQNLYRPGIRCYALYVCMIAGMFGLMGAYSAGSSLHLRTSIIVLVLVSTLTIASFTVAIYARHIHKNKYKKKEEAKKSTEDKKKQDEAVQHNNNQDGDGLPSIVIVATSNGQPHATQAVSTVQDEATREETEKKKKEEEEEEEEEDKNNMMYLMLVGILGASVTYLTGLKPPGGMWRDDGNGHSAGYPVLYDTNKHRYNVFFYSNSTSFMASIGIIASLLSRMIISNSERKNIVHLWPIHSAMVLDMLALLGAYAAGSARKWGTSTKVVLLLVPILLIIWGVMFLCREQNKKHEEKEGNAAA</sequence>
<dbReference type="EMBL" id="CM029040">
    <property type="protein sequence ID" value="KAG2633323.1"/>
    <property type="molecule type" value="Genomic_DNA"/>
</dbReference>
<feature type="domain" description="PGG" evidence="4">
    <location>
        <begin position="806"/>
        <end position="922"/>
    </location>
</feature>
<feature type="transmembrane region" description="Helical" evidence="3">
    <location>
        <begin position="142"/>
        <end position="161"/>
    </location>
</feature>
<feature type="transmembrane region" description="Helical" evidence="3">
    <location>
        <begin position="642"/>
        <end position="662"/>
    </location>
</feature>
<keyword evidence="3" id="KW-0472">Membrane</keyword>
<gene>
    <name evidence="5" type="ORF">PVAP13_2NG279100</name>
</gene>
<evidence type="ECO:0000313" key="6">
    <source>
        <dbReference type="Proteomes" id="UP000823388"/>
    </source>
</evidence>
<feature type="transmembrane region" description="Helical" evidence="3">
    <location>
        <begin position="895"/>
        <end position="918"/>
    </location>
</feature>
<dbReference type="Pfam" id="PF13962">
    <property type="entry name" value="PGG"/>
    <property type="match status" value="5"/>
</dbReference>
<feature type="transmembrane region" description="Helical" evidence="3">
    <location>
        <begin position="480"/>
        <end position="499"/>
    </location>
</feature>
<feature type="transmembrane region" description="Helical" evidence="3">
    <location>
        <begin position="812"/>
        <end position="830"/>
    </location>
</feature>
<feature type="transmembrane region" description="Helical" evidence="3">
    <location>
        <begin position="674"/>
        <end position="691"/>
    </location>
</feature>
<feature type="transmembrane region" description="Helical" evidence="3">
    <location>
        <begin position="593"/>
        <end position="610"/>
    </location>
</feature>
<evidence type="ECO:0000256" key="1">
    <source>
        <dbReference type="SAM" id="Coils"/>
    </source>
</evidence>
<feature type="compositionally biased region" description="Basic and acidic residues" evidence="2">
    <location>
        <begin position="733"/>
        <end position="751"/>
    </location>
</feature>
<feature type="compositionally biased region" description="Basic and acidic residues" evidence="2">
    <location>
        <begin position="787"/>
        <end position="799"/>
    </location>
</feature>
<feature type="transmembrane region" description="Helical" evidence="3">
    <location>
        <begin position="511"/>
        <end position="530"/>
    </location>
</feature>
<feature type="domain" description="PGG" evidence="4">
    <location>
        <begin position="397"/>
        <end position="500"/>
    </location>
</feature>
<feature type="domain" description="PGG" evidence="4">
    <location>
        <begin position="585"/>
        <end position="697"/>
    </location>
</feature>